<dbReference type="PROSITE" id="PS50206">
    <property type="entry name" value="RHODANESE_3"/>
    <property type="match status" value="1"/>
</dbReference>
<sequence>MLNSNGTVKSQKDIEALLTSKGISKEDEIATYCTKGIRSAHMSLILNMAGYTKAKNYDASFYEWAGDNHLDVVK</sequence>
<accession>A0A644YUQ5</accession>
<feature type="domain" description="Rhodanese" evidence="2">
    <location>
        <begin position="9"/>
        <end position="73"/>
    </location>
</feature>
<dbReference type="Gene3D" id="3.40.250.10">
    <property type="entry name" value="Rhodanese-like domain"/>
    <property type="match status" value="1"/>
</dbReference>
<dbReference type="InterPro" id="IPR036873">
    <property type="entry name" value="Rhodanese-like_dom_sf"/>
</dbReference>
<name>A0A644YUQ5_9ZZZZ</name>
<organism evidence="3">
    <name type="scientific">bioreactor metagenome</name>
    <dbReference type="NCBI Taxonomy" id="1076179"/>
    <lineage>
        <taxon>unclassified sequences</taxon>
        <taxon>metagenomes</taxon>
        <taxon>ecological metagenomes</taxon>
    </lineage>
</organism>
<dbReference type="PANTHER" id="PTHR43855">
    <property type="entry name" value="THIOSULFATE SULFURTRANSFERASE"/>
    <property type="match status" value="1"/>
</dbReference>
<dbReference type="AlphaFoldDB" id="A0A644YUQ5"/>
<gene>
    <name evidence="3" type="primary">ttuD_2</name>
    <name evidence="3" type="ORF">SDC9_78877</name>
</gene>
<evidence type="ECO:0000259" key="2">
    <source>
        <dbReference type="PROSITE" id="PS50206"/>
    </source>
</evidence>
<evidence type="ECO:0000313" key="3">
    <source>
        <dbReference type="EMBL" id="MPM32315.1"/>
    </source>
</evidence>
<protein>
    <submittedName>
        <fullName evidence="3">Sulfur carrier protein TtuD</fullName>
    </submittedName>
</protein>
<dbReference type="SUPFAM" id="SSF52821">
    <property type="entry name" value="Rhodanese/Cell cycle control phosphatase"/>
    <property type="match status" value="1"/>
</dbReference>
<keyword evidence="1" id="KW-0677">Repeat</keyword>
<proteinExistence type="predicted"/>
<reference evidence="3" key="1">
    <citation type="submission" date="2019-08" db="EMBL/GenBank/DDBJ databases">
        <authorList>
            <person name="Kucharzyk K."/>
            <person name="Murdoch R.W."/>
            <person name="Higgins S."/>
            <person name="Loffler F."/>
        </authorList>
    </citation>
    <scope>NUCLEOTIDE SEQUENCE</scope>
</reference>
<dbReference type="InterPro" id="IPR001763">
    <property type="entry name" value="Rhodanese-like_dom"/>
</dbReference>
<comment type="caution">
    <text evidence="3">The sequence shown here is derived from an EMBL/GenBank/DDBJ whole genome shotgun (WGS) entry which is preliminary data.</text>
</comment>
<dbReference type="Pfam" id="PF00581">
    <property type="entry name" value="Rhodanese"/>
    <property type="match status" value="1"/>
</dbReference>
<evidence type="ECO:0000256" key="1">
    <source>
        <dbReference type="ARBA" id="ARBA00022737"/>
    </source>
</evidence>
<dbReference type="EMBL" id="VSSQ01006326">
    <property type="protein sequence ID" value="MPM32315.1"/>
    <property type="molecule type" value="Genomic_DNA"/>
</dbReference>
<dbReference type="PANTHER" id="PTHR43855:SF1">
    <property type="entry name" value="THIOSULFATE SULFURTRANSFERASE"/>
    <property type="match status" value="1"/>
</dbReference>
<dbReference type="InterPro" id="IPR051126">
    <property type="entry name" value="Thiosulfate_sulfurtransferase"/>
</dbReference>